<evidence type="ECO:0000313" key="3">
    <source>
        <dbReference type="Proteomes" id="UP001218218"/>
    </source>
</evidence>
<organism evidence="2 3">
    <name type="scientific">Mycena albidolilacea</name>
    <dbReference type="NCBI Taxonomy" id="1033008"/>
    <lineage>
        <taxon>Eukaryota</taxon>
        <taxon>Fungi</taxon>
        <taxon>Dikarya</taxon>
        <taxon>Basidiomycota</taxon>
        <taxon>Agaricomycotina</taxon>
        <taxon>Agaricomycetes</taxon>
        <taxon>Agaricomycetidae</taxon>
        <taxon>Agaricales</taxon>
        <taxon>Marasmiineae</taxon>
        <taxon>Mycenaceae</taxon>
        <taxon>Mycena</taxon>
    </lineage>
</organism>
<dbReference type="EMBL" id="JARIHO010000052">
    <property type="protein sequence ID" value="KAJ7321035.1"/>
    <property type="molecule type" value="Genomic_DNA"/>
</dbReference>
<comment type="caution">
    <text evidence="2">The sequence shown here is derived from an EMBL/GenBank/DDBJ whole genome shotgun (WGS) entry which is preliminary data.</text>
</comment>
<proteinExistence type="predicted"/>
<feature type="compositionally biased region" description="Low complexity" evidence="1">
    <location>
        <begin position="144"/>
        <end position="155"/>
    </location>
</feature>
<feature type="compositionally biased region" description="Pro residues" evidence="1">
    <location>
        <begin position="125"/>
        <end position="143"/>
    </location>
</feature>
<keyword evidence="3" id="KW-1185">Reference proteome</keyword>
<reference evidence="2" key="1">
    <citation type="submission" date="2023-03" db="EMBL/GenBank/DDBJ databases">
        <title>Massive genome expansion in bonnet fungi (Mycena s.s.) driven by repeated elements and novel gene families across ecological guilds.</title>
        <authorList>
            <consortium name="Lawrence Berkeley National Laboratory"/>
            <person name="Harder C.B."/>
            <person name="Miyauchi S."/>
            <person name="Viragh M."/>
            <person name="Kuo A."/>
            <person name="Thoen E."/>
            <person name="Andreopoulos B."/>
            <person name="Lu D."/>
            <person name="Skrede I."/>
            <person name="Drula E."/>
            <person name="Henrissat B."/>
            <person name="Morin E."/>
            <person name="Kohler A."/>
            <person name="Barry K."/>
            <person name="LaButti K."/>
            <person name="Morin E."/>
            <person name="Salamov A."/>
            <person name="Lipzen A."/>
            <person name="Mereny Z."/>
            <person name="Hegedus B."/>
            <person name="Baldrian P."/>
            <person name="Stursova M."/>
            <person name="Weitz H."/>
            <person name="Taylor A."/>
            <person name="Grigoriev I.V."/>
            <person name="Nagy L.G."/>
            <person name="Martin F."/>
            <person name="Kauserud H."/>
        </authorList>
    </citation>
    <scope>NUCLEOTIDE SEQUENCE</scope>
    <source>
        <strain evidence="2">CBHHK002</strain>
    </source>
</reference>
<protein>
    <submittedName>
        <fullName evidence="2">Uncharacterized protein</fullName>
    </submittedName>
</protein>
<name>A0AAD7EH66_9AGAR</name>
<dbReference type="Proteomes" id="UP001218218">
    <property type="component" value="Unassembled WGS sequence"/>
</dbReference>
<sequence length="206" mass="22392">MAPDAKLRLPADQEYLDSLSGRHLMDFRNYIMLASSSATTGWVDVDLFWDTVVCAASTPEWRRRYILPTFDPGFLDCGGSAGFGTSVPDSGTMFDNPADEFMDLYGFPTFFSDSISTSDFSPFAPSAPLPLLPPPPPDSPPGASPTAEEPASSAPKSRRGPQRQVDEANVMTSTCSRVPSTRKRVADEAPISNRLPQKGKDRQGMH</sequence>
<accession>A0AAD7EH66</accession>
<evidence type="ECO:0000256" key="1">
    <source>
        <dbReference type="SAM" id="MobiDB-lite"/>
    </source>
</evidence>
<gene>
    <name evidence="2" type="ORF">DFH08DRAFT_970332</name>
</gene>
<dbReference type="AlphaFoldDB" id="A0AAD7EH66"/>
<evidence type="ECO:0000313" key="2">
    <source>
        <dbReference type="EMBL" id="KAJ7321035.1"/>
    </source>
</evidence>
<feature type="compositionally biased region" description="Polar residues" evidence="1">
    <location>
        <begin position="170"/>
        <end position="179"/>
    </location>
</feature>
<feature type="region of interest" description="Disordered" evidence="1">
    <location>
        <begin position="125"/>
        <end position="206"/>
    </location>
</feature>